<keyword evidence="3" id="KW-1185">Reference proteome</keyword>
<reference evidence="2 3" key="1">
    <citation type="submission" date="2015-05" db="EMBL/GenBank/DDBJ databases">
        <title>Genome sequencing and analysis of members of genus Stenotrophomonas.</title>
        <authorList>
            <person name="Patil P.P."/>
            <person name="Midha S."/>
            <person name="Patil P.B."/>
        </authorList>
    </citation>
    <scope>NUCLEOTIDE SEQUENCE [LARGE SCALE GENOMIC DNA]</scope>
    <source>
        <strain evidence="2 3">DSM 12575</strain>
    </source>
</reference>
<dbReference type="EMBL" id="LDJG01000036">
    <property type="protein sequence ID" value="KRG54107.1"/>
    <property type="molecule type" value="Genomic_DNA"/>
</dbReference>
<feature type="region of interest" description="Disordered" evidence="1">
    <location>
        <begin position="151"/>
        <end position="177"/>
    </location>
</feature>
<name>A0ABR5NFQ7_9GAMM</name>
<dbReference type="RefSeq" id="WP_057505415.1">
    <property type="nucleotide sequence ID" value="NZ_LDJG01000036.1"/>
</dbReference>
<gene>
    <name evidence="2" type="ORF">ABB22_16980</name>
</gene>
<evidence type="ECO:0000256" key="1">
    <source>
        <dbReference type="SAM" id="MobiDB-lite"/>
    </source>
</evidence>
<feature type="compositionally biased region" description="Basic residues" evidence="1">
    <location>
        <begin position="166"/>
        <end position="175"/>
    </location>
</feature>
<evidence type="ECO:0000313" key="2">
    <source>
        <dbReference type="EMBL" id="KRG54107.1"/>
    </source>
</evidence>
<dbReference type="Proteomes" id="UP000050902">
    <property type="component" value="Unassembled WGS sequence"/>
</dbReference>
<proteinExistence type="predicted"/>
<comment type="caution">
    <text evidence="2">The sequence shown here is derived from an EMBL/GenBank/DDBJ whole genome shotgun (WGS) entry which is preliminary data.</text>
</comment>
<sequence length="255" mass="29128">MAQIRIGVDPENVLGRRLTELERNQLPFAARQATNQVAFEVREEWKRKASRVFDRPTPLTVNATMYRKATKQWPFAEVYIRDEAFKGTPPAKYLMAEVDGGQRRMKGFERLLQSRGLLSPSQFAVMGKGAAPNQFGNVPAGQVTKILSQLGAQRDHYQNQSDTSAGRRRNTRKRARGGEYFVLTRKRGRLAPGIYERIATPWGSAVRSIFIFTSDARYRPRYDILGMAEKTWQKLMPFYLGRELEKAMQSARPAP</sequence>
<protein>
    <submittedName>
        <fullName evidence="2">Uncharacterized protein</fullName>
    </submittedName>
</protein>
<accession>A0ABR5NFQ7</accession>
<organism evidence="2 3">
    <name type="scientific">Stenotrophomonas nitritireducens</name>
    <dbReference type="NCBI Taxonomy" id="83617"/>
    <lineage>
        <taxon>Bacteria</taxon>
        <taxon>Pseudomonadati</taxon>
        <taxon>Pseudomonadota</taxon>
        <taxon>Gammaproteobacteria</taxon>
        <taxon>Lysobacterales</taxon>
        <taxon>Lysobacteraceae</taxon>
        <taxon>Stenotrophomonas</taxon>
    </lineage>
</organism>
<evidence type="ECO:0000313" key="3">
    <source>
        <dbReference type="Proteomes" id="UP000050902"/>
    </source>
</evidence>